<reference evidence="1 2" key="1">
    <citation type="submission" date="2018-05" db="EMBL/GenBank/DDBJ databases">
        <title>Marinifilum breve JC075T sp. nov., a marine bacterium isolated from Yongle Blue Hole in the South China Sea.</title>
        <authorList>
            <person name="Fu T."/>
        </authorList>
    </citation>
    <scope>NUCLEOTIDE SEQUENCE [LARGE SCALE GENOMIC DNA]</scope>
    <source>
        <strain evidence="1 2">JC075</strain>
    </source>
</reference>
<sequence>MKTNDVIQVVYTTEEQTALETNLSAIEDFAAKNAPNLNAEDRQQYGSIHETNKLLVDKCKTLMEQNPQLIPAFVEKEEFQRDYDARKFIEDTLLRLDGIKRKLEDTKILLDYDNYQDAMAFYRSARYLANEQEEFAIPVYDELKQYFPGKKNGSSSDTETEE</sequence>
<comment type="caution">
    <text evidence="1">The sequence shown here is derived from an EMBL/GenBank/DDBJ whole genome shotgun (WGS) entry which is preliminary data.</text>
</comment>
<accession>A0A2V3ZYF0</accession>
<protein>
    <submittedName>
        <fullName evidence="1">Uncharacterized protein</fullName>
    </submittedName>
</protein>
<keyword evidence="2" id="KW-1185">Reference proteome</keyword>
<evidence type="ECO:0000313" key="2">
    <source>
        <dbReference type="Proteomes" id="UP000248079"/>
    </source>
</evidence>
<evidence type="ECO:0000313" key="1">
    <source>
        <dbReference type="EMBL" id="PXY01479.1"/>
    </source>
</evidence>
<dbReference type="EMBL" id="QFLI01000003">
    <property type="protein sequence ID" value="PXY01479.1"/>
    <property type="molecule type" value="Genomic_DNA"/>
</dbReference>
<dbReference type="AlphaFoldDB" id="A0A2V3ZYF0"/>
<dbReference type="RefSeq" id="WP_110360292.1">
    <property type="nucleotide sequence ID" value="NZ_QFLI01000003.1"/>
</dbReference>
<name>A0A2V3ZYF0_9BACT</name>
<dbReference type="Proteomes" id="UP000248079">
    <property type="component" value="Unassembled WGS sequence"/>
</dbReference>
<proteinExistence type="predicted"/>
<dbReference type="OrthoDB" id="5952844at2"/>
<gene>
    <name evidence="1" type="ORF">DF185_08320</name>
</gene>
<organism evidence="1 2">
    <name type="scientific">Marinifilum breve</name>
    <dbReference type="NCBI Taxonomy" id="2184082"/>
    <lineage>
        <taxon>Bacteria</taxon>
        <taxon>Pseudomonadati</taxon>
        <taxon>Bacteroidota</taxon>
        <taxon>Bacteroidia</taxon>
        <taxon>Marinilabiliales</taxon>
        <taxon>Marinifilaceae</taxon>
    </lineage>
</organism>